<evidence type="ECO:0000256" key="9">
    <source>
        <dbReference type="ARBA" id="ARBA00023136"/>
    </source>
</evidence>
<evidence type="ECO:0000256" key="10">
    <source>
        <dbReference type="ARBA" id="ARBA00023157"/>
    </source>
</evidence>
<protein>
    <submittedName>
        <fullName evidence="13">Cytochrome oxidase assembly protein</fullName>
    </submittedName>
</protein>
<dbReference type="Pfam" id="PF02628">
    <property type="entry name" value="COX15-CtaA"/>
    <property type="match status" value="1"/>
</dbReference>
<dbReference type="Proteomes" id="UP000235598">
    <property type="component" value="Unassembled WGS sequence"/>
</dbReference>
<keyword evidence="6" id="KW-0560">Oxidoreductase</keyword>
<comment type="caution">
    <text evidence="13">The sequence shown here is derived from an EMBL/GenBank/DDBJ whole genome shotgun (WGS) entry which is preliminary data.</text>
</comment>
<dbReference type="PANTHER" id="PTHR35457:SF1">
    <property type="entry name" value="HEME A SYNTHASE"/>
    <property type="match status" value="1"/>
</dbReference>
<evidence type="ECO:0000256" key="4">
    <source>
        <dbReference type="ARBA" id="ARBA00022723"/>
    </source>
</evidence>
<evidence type="ECO:0000256" key="5">
    <source>
        <dbReference type="ARBA" id="ARBA00022989"/>
    </source>
</evidence>
<name>A0A2N6VQH5_9MICO</name>
<keyword evidence="2" id="KW-1003">Cell membrane</keyword>
<evidence type="ECO:0000313" key="13">
    <source>
        <dbReference type="EMBL" id="PMD06384.1"/>
    </source>
</evidence>
<keyword evidence="8" id="KW-0350">Heme biosynthesis</keyword>
<feature type="transmembrane region" description="Helical" evidence="12">
    <location>
        <begin position="273"/>
        <end position="294"/>
    </location>
</feature>
<feature type="transmembrane region" description="Helical" evidence="12">
    <location>
        <begin position="175"/>
        <end position="198"/>
    </location>
</feature>
<evidence type="ECO:0000256" key="2">
    <source>
        <dbReference type="ARBA" id="ARBA00022475"/>
    </source>
</evidence>
<dbReference type="AlphaFoldDB" id="A0A2N6VQH5"/>
<keyword evidence="5 12" id="KW-1133">Transmembrane helix</keyword>
<evidence type="ECO:0000256" key="11">
    <source>
        <dbReference type="ARBA" id="ARBA00023444"/>
    </source>
</evidence>
<evidence type="ECO:0000256" key="8">
    <source>
        <dbReference type="ARBA" id="ARBA00023133"/>
    </source>
</evidence>
<dbReference type="PANTHER" id="PTHR35457">
    <property type="entry name" value="HEME A SYNTHASE"/>
    <property type="match status" value="1"/>
</dbReference>
<evidence type="ECO:0000256" key="12">
    <source>
        <dbReference type="SAM" id="Phobius"/>
    </source>
</evidence>
<keyword evidence="9 12" id="KW-0472">Membrane</keyword>
<evidence type="ECO:0000313" key="14">
    <source>
        <dbReference type="Proteomes" id="UP000235598"/>
    </source>
</evidence>
<feature type="transmembrane region" description="Helical" evidence="12">
    <location>
        <begin position="218"/>
        <end position="237"/>
    </location>
</feature>
<feature type="transmembrane region" description="Helical" evidence="12">
    <location>
        <begin position="134"/>
        <end position="154"/>
    </location>
</feature>
<proteinExistence type="predicted"/>
<keyword evidence="3 12" id="KW-0812">Transmembrane</keyword>
<feature type="transmembrane region" description="Helical" evidence="12">
    <location>
        <begin position="20"/>
        <end position="41"/>
    </location>
</feature>
<dbReference type="GO" id="GO:0006784">
    <property type="term" value="P:heme A biosynthetic process"/>
    <property type="evidence" value="ECO:0007669"/>
    <property type="project" value="InterPro"/>
</dbReference>
<dbReference type="InterPro" id="IPR003780">
    <property type="entry name" value="COX15/CtaA_fam"/>
</dbReference>
<evidence type="ECO:0000256" key="3">
    <source>
        <dbReference type="ARBA" id="ARBA00022692"/>
    </source>
</evidence>
<dbReference type="OrthoDB" id="5241540at2"/>
<feature type="transmembrane region" description="Helical" evidence="12">
    <location>
        <begin position="249"/>
        <end position="267"/>
    </location>
</feature>
<reference evidence="13 14" key="1">
    <citation type="submission" date="2017-09" db="EMBL/GenBank/DDBJ databases">
        <title>Bacterial strain isolated from the female urinary microbiota.</title>
        <authorList>
            <person name="Thomas-White K."/>
            <person name="Kumar N."/>
            <person name="Forster S."/>
            <person name="Putonti C."/>
            <person name="Lawley T."/>
            <person name="Wolfe A.J."/>
        </authorList>
    </citation>
    <scope>NUCLEOTIDE SEQUENCE [LARGE SCALE GENOMIC DNA]</scope>
    <source>
        <strain evidence="13 14">UMB1301</strain>
    </source>
</reference>
<evidence type="ECO:0000256" key="1">
    <source>
        <dbReference type="ARBA" id="ARBA00004141"/>
    </source>
</evidence>
<dbReference type="GO" id="GO:0016491">
    <property type="term" value="F:oxidoreductase activity"/>
    <property type="evidence" value="ECO:0007669"/>
    <property type="project" value="UniProtKB-KW"/>
</dbReference>
<comment type="subcellular location">
    <subcellularLocation>
        <location evidence="1">Membrane</location>
        <topology evidence="1">Multi-pass membrane protein</topology>
    </subcellularLocation>
</comment>
<dbReference type="InterPro" id="IPR050450">
    <property type="entry name" value="COX15/CtaA_HemeA_synthase"/>
</dbReference>
<dbReference type="GO" id="GO:0016020">
    <property type="term" value="C:membrane"/>
    <property type="evidence" value="ECO:0007669"/>
    <property type="project" value="UniProtKB-SubCell"/>
</dbReference>
<evidence type="ECO:0000256" key="6">
    <source>
        <dbReference type="ARBA" id="ARBA00023002"/>
    </source>
</evidence>
<comment type="pathway">
    <text evidence="11">Porphyrin-containing compound metabolism.</text>
</comment>
<evidence type="ECO:0000256" key="7">
    <source>
        <dbReference type="ARBA" id="ARBA00023004"/>
    </source>
</evidence>
<dbReference type="EMBL" id="PNHK01000001">
    <property type="protein sequence ID" value="PMD06384.1"/>
    <property type="molecule type" value="Genomic_DNA"/>
</dbReference>
<feature type="transmembrane region" description="Helical" evidence="12">
    <location>
        <begin position="105"/>
        <end position="122"/>
    </location>
</feature>
<keyword evidence="4" id="KW-0479">Metal-binding</keyword>
<dbReference type="GO" id="GO:0046872">
    <property type="term" value="F:metal ion binding"/>
    <property type="evidence" value="ECO:0007669"/>
    <property type="project" value="UniProtKB-KW"/>
</dbReference>
<keyword evidence="7" id="KW-0408">Iron</keyword>
<organism evidence="13 14">
    <name type="scientific">Brevibacterium paucivorans</name>
    <dbReference type="NCBI Taxonomy" id="170994"/>
    <lineage>
        <taxon>Bacteria</taxon>
        <taxon>Bacillati</taxon>
        <taxon>Actinomycetota</taxon>
        <taxon>Actinomycetes</taxon>
        <taxon>Micrococcales</taxon>
        <taxon>Brevibacteriaceae</taxon>
        <taxon>Brevibacterium</taxon>
    </lineage>
</organism>
<keyword evidence="10" id="KW-1015">Disulfide bond</keyword>
<gene>
    <name evidence="13" type="ORF">CJ199_03190</name>
</gene>
<feature type="transmembrane region" description="Helical" evidence="12">
    <location>
        <begin position="79"/>
        <end position="98"/>
    </location>
</feature>
<sequence length="318" mass="34089">MKVSDMSKSSWQATEVNRYVYWLAVGLLFLQALIVFTGAAVRLTGSGLGCPHWPMCTESSLTNTPEMGIHGFIEFGNRVLGVILGLYSLFVVIALWPLRSTRSDLFRMAVLLFAVVPFQAILGGVTVRTQLNPWIVAAHFIPSALAVALSAYMVKRTRDTGDNPRPVASRTLVTVAWAVGILCAVIVLMGMLVTGAGPHAGDEVSARNGLNTLLMSRLHAIPVWLMTAGTIYGLVLARKEKIASATRAFTFLLIVEVTQGIIGYTQFFTGLPVPVVMAHIAGLCLVITAAVFVVDSVYTRDPLPTSVAKSPATTTGKA</sequence>
<accession>A0A2N6VQH5</accession>